<evidence type="ECO:0000256" key="1">
    <source>
        <dbReference type="ARBA" id="ARBA00001933"/>
    </source>
</evidence>
<dbReference type="InterPro" id="IPR015424">
    <property type="entry name" value="PyrdxlP-dep_Trfase"/>
</dbReference>
<dbReference type="GO" id="GO:0005829">
    <property type="term" value="C:cytosol"/>
    <property type="evidence" value="ECO:0007669"/>
    <property type="project" value="TreeGrafter"/>
</dbReference>
<dbReference type="Pfam" id="PF00155">
    <property type="entry name" value="Aminotran_1_2"/>
    <property type="match status" value="1"/>
</dbReference>
<dbReference type="InterPro" id="IPR015422">
    <property type="entry name" value="PyrdxlP-dep_Trfase_small"/>
</dbReference>
<dbReference type="PANTHER" id="PTHR11879:SF55">
    <property type="entry name" value="GLUTAMATE OXALOACETATE TRANSAMINASE 1, ISOFORM B"/>
    <property type="match status" value="1"/>
</dbReference>
<sequence length="154" mass="17698">MHFEDERAGNLTFVLNSVENIKAVKSQVTMIVRGMYSNPPNHGARTVSTILNNDEFKNEWMNTLKLMTDRIKAMRKALRENLEKLGTIGTWNHITDQIGMFSYTGLSESHVEYLRNKYHIYMLRSGRINICGLNTNNIQYVAEAITDTLLNVTK</sequence>
<keyword evidence="5 9" id="KW-0032">Aminotransferase</keyword>
<comment type="similarity">
    <text evidence="2">Belongs to the class-I pyridoxal-phosphate-dependent aminotransferase family.</text>
</comment>
<dbReference type="OrthoDB" id="6752799at2759"/>
<dbReference type="InterPro" id="IPR000796">
    <property type="entry name" value="Asp_trans"/>
</dbReference>
<dbReference type="InterPro" id="IPR015421">
    <property type="entry name" value="PyrdxlP-dep_Trfase_major"/>
</dbReference>
<protein>
    <recommendedName>
        <fullName evidence="4">aspartate transaminase</fullName>
        <ecNumber evidence="4">2.6.1.1</ecNumber>
    </recommendedName>
</protein>
<evidence type="ECO:0000313" key="9">
    <source>
        <dbReference type="EMBL" id="MBW19098.1"/>
    </source>
</evidence>
<evidence type="ECO:0000256" key="3">
    <source>
        <dbReference type="ARBA" id="ARBA00011738"/>
    </source>
</evidence>
<dbReference type="GO" id="GO:0006532">
    <property type="term" value="P:aspartate biosynthetic process"/>
    <property type="evidence" value="ECO:0007669"/>
    <property type="project" value="TreeGrafter"/>
</dbReference>
<keyword evidence="7" id="KW-0663">Pyridoxal phosphate</keyword>
<name>A0A2H8U114_9HEMI</name>
<evidence type="ECO:0000256" key="2">
    <source>
        <dbReference type="ARBA" id="ARBA00007441"/>
    </source>
</evidence>
<proteinExistence type="inferred from homology"/>
<dbReference type="EC" id="2.6.1.1" evidence="4"/>
<evidence type="ECO:0000259" key="8">
    <source>
        <dbReference type="Pfam" id="PF00155"/>
    </source>
</evidence>
<dbReference type="Gene3D" id="3.90.1150.10">
    <property type="entry name" value="Aspartate Aminotransferase, domain 1"/>
    <property type="match status" value="1"/>
</dbReference>
<evidence type="ECO:0000256" key="4">
    <source>
        <dbReference type="ARBA" id="ARBA00012753"/>
    </source>
</evidence>
<dbReference type="SUPFAM" id="SSF53383">
    <property type="entry name" value="PLP-dependent transferases"/>
    <property type="match status" value="1"/>
</dbReference>
<dbReference type="InterPro" id="IPR004839">
    <property type="entry name" value="Aminotransferase_I/II_large"/>
</dbReference>
<dbReference type="Gene3D" id="3.40.640.10">
    <property type="entry name" value="Type I PLP-dependent aspartate aminotransferase-like (Major domain)"/>
    <property type="match status" value="1"/>
</dbReference>
<dbReference type="GO" id="GO:0004069">
    <property type="term" value="F:L-aspartate:2-oxoglutarate aminotransferase activity"/>
    <property type="evidence" value="ECO:0007669"/>
    <property type="project" value="UniProtKB-EC"/>
</dbReference>
<dbReference type="AlphaFoldDB" id="A0A2H8U114"/>
<evidence type="ECO:0000256" key="6">
    <source>
        <dbReference type="ARBA" id="ARBA00022679"/>
    </source>
</evidence>
<feature type="domain" description="Aminotransferase class I/classII large" evidence="8">
    <location>
        <begin position="17"/>
        <end position="145"/>
    </location>
</feature>
<reference evidence="9" key="1">
    <citation type="submission" date="2017-10" db="EMBL/GenBank/DDBJ databases">
        <title>Transcriptome Assembly of Sugarcane Aphid Adults.</title>
        <authorList>
            <person name="Scully E.D."/>
            <person name="Palmer N.A."/>
            <person name="Geib S.M."/>
            <person name="Sarath G."/>
            <person name="Sattler S.E."/>
        </authorList>
    </citation>
    <scope>NUCLEOTIDE SEQUENCE</scope>
    <source>
        <tissue evidence="9">Whole body</tissue>
    </source>
</reference>
<gene>
    <name evidence="9" type="primary">GOT1_1</name>
</gene>
<organism evidence="9">
    <name type="scientific">Melanaphis sacchari</name>
    <dbReference type="NCBI Taxonomy" id="742174"/>
    <lineage>
        <taxon>Eukaryota</taxon>
        <taxon>Metazoa</taxon>
        <taxon>Ecdysozoa</taxon>
        <taxon>Arthropoda</taxon>
        <taxon>Hexapoda</taxon>
        <taxon>Insecta</taxon>
        <taxon>Pterygota</taxon>
        <taxon>Neoptera</taxon>
        <taxon>Paraneoptera</taxon>
        <taxon>Hemiptera</taxon>
        <taxon>Sternorrhyncha</taxon>
        <taxon>Aphidomorpha</taxon>
        <taxon>Aphidoidea</taxon>
        <taxon>Aphididae</taxon>
        <taxon>Aphidini</taxon>
        <taxon>Melanaphis</taxon>
    </lineage>
</organism>
<dbReference type="GO" id="GO:0030170">
    <property type="term" value="F:pyridoxal phosphate binding"/>
    <property type="evidence" value="ECO:0007669"/>
    <property type="project" value="InterPro"/>
</dbReference>
<evidence type="ECO:0000256" key="7">
    <source>
        <dbReference type="ARBA" id="ARBA00022898"/>
    </source>
</evidence>
<accession>A0A2H8U114</accession>
<comment type="cofactor">
    <cofactor evidence="1">
        <name>pyridoxal 5'-phosphate</name>
        <dbReference type="ChEBI" id="CHEBI:597326"/>
    </cofactor>
</comment>
<comment type="subunit">
    <text evidence="3">Homodimer.</text>
</comment>
<keyword evidence="6 9" id="KW-0808">Transferase</keyword>
<evidence type="ECO:0000256" key="5">
    <source>
        <dbReference type="ARBA" id="ARBA00022576"/>
    </source>
</evidence>
<dbReference type="PRINTS" id="PR00799">
    <property type="entry name" value="TRANSAMINASE"/>
</dbReference>
<dbReference type="EMBL" id="GFXV01007293">
    <property type="protein sequence ID" value="MBW19098.1"/>
    <property type="molecule type" value="Transcribed_RNA"/>
</dbReference>
<dbReference type="PANTHER" id="PTHR11879">
    <property type="entry name" value="ASPARTATE AMINOTRANSFERASE"/>
    <property type="match status" value="1"/>
</dbReference>